<keyword evidence="1" id="KW-0472">Membrane</keyword>
<proteinExistence type="predicted"/>
<feature type="transmembrane region" description="Helical" evidence="1">
    <location>
        <begin position="30"/>
        <end position="51"/>
    </location>
</feature>
<evidence type="ECO:0000313" key="2">
    <source>
        <dbReference type="EMBL" id="BDP41436.1"/>
    </source>
</evidence>
<evidence type="ECO:0000256" key="1">
    <source>
        <dbReference type="SAM" id="Phobius"/>
    </source>
</evidence>
<dbReference type="RefSeq" id="WP_264777201.1">
    <property type="nucleotide sequence ID" value="NZ_AP026560.1"/>
</dbReference>
<reference evidence="2" key="1">
    <citation type="submission" date="2022-07" db="EMBL/GenBank/DDBJ databases">
        <title>Complete Genome Sequence of the Radioresistant Bacterium Deinococcus aetherius ST0316, Isolated from the Air Dust collected in Lower Stratosphere above Japan.</title>
        <authorList>
            <person name="Satoh K."/>
            <person name="Hagiwara K."/>
            <person name="Katsumata K."/>
            <person name="Kubo A."/>
            <person name="Yokobori S."/>
            <person name="Yamagishi A."/>
            <person name="Oono Y."/>
            <person name="Narumi I."/>
        </authorList>
    </citation>
    <scope>NUCLEOTIDE SEQUENCE</scope>
    <source>
        <strain evidence="2">ST0316</strain>
    </source>
</reference>
<name>A0ABM8ACH2_9DEIO</name>
<accession>A0ABM8ACH2</accession>
<evidence type="ECO:0000313" key="3">
    <source>
        <dbReference type="Proteomes" id="UP001064971"/>
    </source>
</evidence>
<dbReference type="Proteomes" id="UP001064971">
    <property type="component" value="Chromosome"/>
</dbReference>
<dbReference type="EMBL" id="AP026560">
    <property type="protein sequence ID" value="BDP41436.1"/>
    <property type="molecule type" value="Genomic_DNA"/>
</dbReference>
<keyword evidence="1" id="KW-0812">Transmembrane</keyword>
<protein>
    <submittedName>
        <fullName evidence="2">Uncharacterized protein</fullName>
    </submittedName>
</protein>
<organism evidence="2 3">
    <name type="scientific">Deinococcus aetherius</name>
    <dbReference type="NCBI Taxonomy" id="200252"/>
    <lineage>
        <taxon>Bacteria</taxon>
        <taxon>Thermotogati</taxon>
        <taxon>Deinococcota</taxon>
        <taxon>Deinococci</taxon>
        <taxon>Deinococcales</taxon>
        <taxon>Deinococcaceae</taxon>
        <taxon>Deinococcus</taxon>
    </lineage>
</organism>
<keyword evidence="1" id="KW-1133">Transmembrane helix</keyword>
<gene>
    <name evidence="2" type="ORF">DAETH_14050</name>
</gene>
<keyword evidence="3" id="KW-1185">Reference proteome</keyword>
<sequence>MLPVLLTVLIVFLNLGGVASILLEFGHGERGPGVSSLVILLALDAVGFWLLRRLREPG</sequence>